<dbReference type="Pfam" id="PF12937">
    <property type="entry name" value="F-box-like"/>
    <property type="match status" value="1"/>
</dbReference>
<dbReference type="HOGENOM" id="CLU_567448_0_0_1"/>
<dbReference type="InterPro" id="IPR036047">
    <property type="entry name" value="F-box-like_dom_sf"/>
</dbReference>
<proteinExistence type="predicted"/>
<dbReference type="RefSeq" id="XP_013311187.1">
    <property type="nucleotide sequence ID" value="XM_013455733.1"/>
</dbReference>
<dbReference type="STRING" id="348802.A0A0D2E592"/>
<dbReference type="SUPFAM" id="SSF81383">
    <property type="entry name" value="F-box domain"/>
    <property type="match status" value="1"/>
</dbReference>
<dbReference type="Gene3D" id="3.80.10.10">
    <property type="entry name" value="Ribonuclease Inhibitor"/>
    <property type="match status" value="1"/>
</dbReference>
<evidence type="ECO:0000313" key="3">
    <source>
        <dbReference type="Proteomes" id="UP000054342"/>
    </source>
</evidence>
<dbReference type="GeneID" id="25331305"/>
<evidence type="ECO:0000259" key="1">
    <source>
        <dbReference type="PROSITE" id="PS50181"/>
    </source>
</evidence>
<feature type="domain" description="F-box" evidence="1">
    <location>
        <begin position="8"/>
        <end position="53"/>
    </location>
</feature>
<gene>
    <name evidence="2" type="ORF">PV05_09397</name>
</gene>
<accession>A0A0D2E592</accession>
<organism evidence="2 3">
    <name type="scientific">Exophiala xenobiotica</name>
    <dbReference type="NCBI Taxonomy" id="348802"/>
    <lineage>
        <taxon>Eukaryota</taxon>
        <taxon>Fungi</taxon>
        <taxon>Dikarya</taxon>
        <taxon>Ascomycota</taxon>
        <taxon>Pezizomycotina</taxon>
        <taxon>Eurotiomycetes</taxon>
        <taxon>Chaetothyriomycetidae</taxon>
        <taxon>Chaetothyriales</taxon>
        <taxon>Herpotrichiellaceae</taxon>
        <taxon>Exophiala</taxon>
    </lineage>
</organism>
<keyword evidence="3" id="KW-1185">Reference proteome</keyword>
<dbReference type="AlphaFoldDB" id="A0A0D2E592"/>
<protein>
    <recommendedName>
        <fullName evidence="1">F-box domain-containing protein</fullName>
    </recommendedName>
</protein>
<reference evidence="2 3" key="1">
    <citation type="submission" date="2015-01" db="EMBL/GenBank/DDBJ databases">
        <title>The Genome Sequence of Exophiala xenobiotica CBS118157.</title>
        <authorList>
            <consortium name="The Broad Institute Genomics Platform"/>
            <person name="Cuomo C."/>
            <person name="de Hoog S."/>
            <person name="Gorbushina A."/>
            <person name="Stielow B."/>
            <person name="Teixiera M."/>
            <person name="Abouelleil A."/>
            <person name="Chapman S.B."/>
            <person name="Priest M."/>
            <person name="Young S.K."/>
            <person name="Wortman J."/>
            <person name="Nusbaum C."/>
            <person name="Birren B."/>
        </authorList>
    </citation>
    <scope>NUCLEOTIDE SEQUENCE [LARGE SCALE GENOMIC DNA]</scope>
    <source>
        <strain evidence="2 3">CBS 118157</strain>
    </source>
</reference>
<dbReference type="Gene3D" id="1.20.1280.50">
    <property type="match status" value="1"/>
</dbReference>
<dbReference type="Proteomes" id="UP000054342">
    <property type="component" value="Unassembled WGS sequence"/>
</dbReference>
<dbReference type="PROSITE" id="PS50181">
    <property type="entry name" value="FBOX"/>
    <property type="match status" value="1"/>
</dbReference>
<sequence>MIAAMPTPLFLLNLPDEVLITIFGFLDFKTLRNATLVSKLFDDLAEPFLYHSIKILNGQQAAALSAALYANPRRATWVRSLLVSTKFGEDEGLDILPPHIGRMRNLQDLCLETPDCNAKFPEERVAWVNLQDRYERIFESASAVVPKGDRVLPSLRSCTLHFVDGQKEIYSMTKYAMLFLHPNLRSLTMSCASTDYPDRILRPFQNDKTLIKSTNLEYLHLEECDIFEPSLAILLSFPKALKSLKVSEGIRYDGIFSARSSRMHGNVNPGHFVDALALHCTDSLEYLSLSLGHLRQGFQNINHAGQHLDLTPFHALKQLDLDVRTVNLVRVRVQCDHATWRRLPPNLESLKIFGIPLGERPPFQARRRVWFPFGTCIVTEKARHGLRLLKNLIYSYEYYREDDEIPRLSISDDGESVEEISQVSLAHRRMIDKCNELLPLYRKANVRLEIEMVALPNGFIPPYLFPEDKPRHFKLWESASKWRGNAMVSAIPENTCDYNPDR</sequence>
<dbReference type="InterPro" id="IPR001810">
    <property type="entry name" value="F-box_dom"/>
</dbReference>
<dbReference type="SUPFAM" id="SSF52047">
    <property type="entry name" value="RNI-like"/>
    <property type="match status" value="1"/>
</dbReference>
<dbReference type="OrthoDB" id="2522477at2759"/>
<name>A0A0D2E592_9EURO</name>
<dbReference type="EMBL" id="KN847322">
    <property type="protein sequence ID" value="KIW50603.1"/>
    <property type="molecule type" value="Genomic_DNA"/>
</dbReference>
<evidence type="ECO:0000313" key="2">
    <source>
        <dbReference type="EMBL" id="KIW50603.1"/>
    </source>
</evidence>
<dbReference type="InterPro" id="IPR032675">
    <property type="entry name" value="LRR_dom_sf"/>
</dbReference>